<dbReference type="GO" id="GO:0031564">
    <property type="term" value="P:transcription antitermination"/>
    <property type="evidence" value="ECO:0007669"/>
    <property type="project" value="UniProtKB-KW"/>
</dbReference>
<dbReference type="Proteomes" id="UP000182938">
    <property type="component" value="Chromosome"/>
</dbReference>
<evidence type="ECO:0000313" key="12">
    <source>
        <dbReference type="Proteomes" id="UP000192634"/>
    </source>
</evidence>
<keyword evidence="2 6" id="KW-0889">Transcription antitermination</keyword>
<dbReference type="Gene3D" id="1.10.940.10">
    <property type="entry name" value="NusB-like"/>
    <property type="match status" value="1"/>
</dbReference>
<evidence type="ECO:0000256" key="6">
    <source>
        <dbReference type="HAMAP-Rule" id="MF_00073"/>
    </source>
</evidence>
<dbReference type="NCBIfam" id="TIGR01951">
    <property type="entry name" value="nusB"/>
    <property type="match status" value="1"/>
</dbReference>
<dbReference type="Pfam" id="PF01029">
    <property type="entry name" value="NusB"/>
    <property type="match status" value="1"/>
</dbReference>
<dbReference type="PANTHER" id="PTHR11078">
    <property type="entry name" value="N UTILIZATION SUBSTANCE PROTEIN B-RELATED"/>
    <property type="match status" value="1"/>
</dbReference>
<accession>A0A1L3MGQ8</accession>
<comment type="function">
    <text evidence="6">Involved in transcription antitermination. Required for transcription of ribosomal RNA (rRNA) genes. Binds specifically to the boxA antiterminator sequence of the ribosomal RNA (rrn) operons.</text>
</comment>
<evidence type="ECO:0000313" key="8">
    <source>
        <dbReference type="EMBL" id="APH01613.1"/>
    </source>
</evidence>
<evidence type="ECO:0000313" key="13">
    <source>
        <dbReference type="Proteomes" id="UP000593998"/>
    </source>
</evidence>
<dbReference type="SUPFAM" id="SSF48013">
    <property type="entry name" value="NusB-like"/>
    <property type="match status" value="1"/>
</dbReference>
<evidence type="ECO:0000256" key="5">
    <source>
        <dbReference type="ARBA" id="ARBA00023163"/>
    </source>
</evidence>
<dbReference type="PANTHER" id="PTHR11078:SF3">
    <property type="entry name" value="ANTITERMINATION NUSB DOMAIN-CONTAINING PROTEIN"/>
    <property type="match status" value="1"/>
</dbReference>
<dbReference type="Proteomes" id="UP000192634">
    <property type="component" value="Unassembled WGS sequence"/>
</dbReference>
<keyword evidence="11" id="KW-1185">Reference proteome</keyword>
<evidence type="ECO:0000256" key="3">
    <source>
        <dbReference type="ARBA" id="ARBA00022884"/>
    </source>
</evidence>
<reference evidence="10 12" key="2">
    <citation type="submission" date="2017-04" db="EMBL/GenBank/DDBJ databases">
        <authorList>
            <person name="Afonso C.L."/>
            <person name="Miller P.J."/>
            <person name="Scott M.A."/>
            <person name="Spackman E."/>
            <person name="Goraichik I."/>
            <person name="Dimitrov K.M."/>
            <person name="Suarez D.L."/>
            <person name="Swayne D.E."/>
        </authorList>
    </citation>
    <scope>NUCLEOTIDE SEQUENCE [LARGE SCALE GENOMIC DNA]</scope>
    <source>
        <strain evidence="10 12">CGMCC 1.12511</strain>
    </source>
</reference>
<keyword evidence="5 6" id="KW-0804">Transcription</keyword>
<evidence type="ECO:0000259" key="7">
    <source>
        <dbReference type="Pfam" id="PF01029"/>
    </source>
</evidence>
<dbReference type="GO" id="GO:0006353">
    <property type="term" value="P:DNA-templated transcription termination"/>
    <property type="evidence" value="ECO:0007669"/>
    <property type="project" value="UniProtKB-UniRule"/>
</dbReference>
<keyword evidence="4 6" id="KW-0805">Transcription regulation</keyword>
<evidence type="ECO:0000313" key="11">
    <source>
        <dbReference type="Proteomes" id="UP000182938"/>
    </source>
</evidence>
<name>A0A1L3MGQ8_9MICO</name>
<organism evidence="8 11">
    <name type="scientific">Janibacter indicus</name>
    <dbReference type="NCBI Taxonomy" id="857417"/>
    <lineage>
        <taxon>Bacteria</taxon>
        <taxon>Bacillati</taxon>
        <taxon>Actinomycetota</taxon>
        <taxon>Actinomycetes</taxon>
        <taxon>Micrococcales</taxon>
        <taxon>Intrasporangiaceae</taxon>
        <taxon>Janibacter</taxon>
    </lineage>
</organism>
<evidence type="ECO:0000313" key="9">
    <source>
        <dbReference type="EMBL" id="QOK21523.1"/>
    </source>
</evidence>
<dbReference type="OrthoDB" id="3528057at2"/>
<keyword evidence="3 6" id="KW-0694">RNA-binding</keyword>
<dbReference type="InterPro" id="IPR006027">
    <property type="entry name" value="NusB_RsmB_TIM44"/>
</dbReference>
<dbReference type="Proteomes" id="UP000593998">
    <property type="component" value="Chromosome"/>
</dbReference>
<evidence type="ECO:0000256" key="1">
    <source>
        <dbReference type="ARBA" id="ARBA00005952"/>
    </source>
</evidence>
<reference evidence="9 13" key="3">
    <citation type="submission" date="2020-10" db="EMBL/GenBank/DDBJ databases">
        <title>Janibacter indicus TT2 genome sequence.</title>
        <authorList>
            <person name="Lee K."/>
            <person name="Ganzorig M."/>
        </authorList>
    </citation>
    <scope>NUCLEOTIDE SEQUENCE [LARGE SCALE GENOMIC DNA]</scope>
    <source>
        <strain evidence="9 13">TT2</strain>
    </source>
</reference>
<evidence type="ECO:0000256" key="4">
    <source>
        <dbReference type="ARBA" id="ARBA00023015"/>
    </source>
</evidence>
<dbReference type="GO" id="GO:0003723">
    <property type="term" value="F:RNA binding"/>
    <property type="evidence" value="ECO:0007669"/>
    <property type="project" value="UniProtKB-UniRule"/>
</dbReference>
<dbReference type="AlphaFoldDB" id="A0A1L3MGQ8"/>
<dbReference type="InterPro" id="IPR035926">
    <property type="entry name" value="NusB-like_sf"/>
</dbReference>
<dbReference type="InterPro" id="IPR011605">
    <property type="entry name" value="NusB_fam"/>
</dbReference>
<dbReference type="EMBL" id="CP013290">
    <property type="protein sequence ID" value="APH01613.1"/>
    <property type="molecule type" value="Genomic_DNA"/>
</dbReference>
<accession>A0A1W2BY12</accession>
<dbReference type="KEGG" id="jte:ASJ30_08755"/>
<reference evidence="8 11" key="1">
    <citation type="submission" date="2015-11" db="EMBL/GenBank/DDBJ databases">
        <authorList>
            <person name="Zhang Y."/>
            <person name="Guo Z."/>
        </authorList>
    </citation>
    <scope>NUCLEOTIDE SEQUENCE [LARGE SCALE GENOMIC DNA]</scope>
    <source>
        <strain evidence="8 11">YFY001</strain>
    </source>
</reference>
<proteinExistence type="inferred from homology"/>
<gene>
    <name evidence="6 9" type="primary">nusB</name>
    <name evidence="8" type="ORF">ASJ30_08755</name>
    <name evidence="9" type="ORF">IGS73_10125</name>
    <name evidence="10" type="ORF">SAMN06296429_109146</name>
</gene>
<protein>
    <recommendedName>
        <fullName evidence="6">Transcription antitermination protein NusB</fullName>
    </recommendedName>
    <alternativeName>
        <fullName evidence="6">Antitermination factor NusB</fullName>
    </alternativeName>
</protein>
<dbReference type="HAMAP" id="MF_00073">
    <property type="entry name" value="NusB"/>
    <property type="match status" value="1"/>
</dbReference>
<feature type="domain" description="NusB/RsmB/TIM44" evidence="7">
    <location>
        <begin position="6"/>
        <end position="130"/>
    </location>
</feature>
<sequence>MGARTKARRRAIDLLFEAESRGLNAGELARERAESPVTPAPLNDYTISAVQGVVAHWGDIDDALTTYSQGWSLDRMPDVDRAILRLGAWEILFNDEVPDGVAVSEAVALATELSTDESPKFVNGLLARIVEVKPTLV</sequence>
<dbReference type="GO" id="GO:0005829">
    <property type="term" value="C:cytosol"/>
    <property type="evidence" value="ECO:0007669"/>
    <property type="project" value="TreeGrafter"/>
</dbReference>
<evidence type="ECO:0000256" key="2">
    <source>
        <dbReference type="ARBA" id="ARBA00022814"/>
    </source>
</evidence>
<dbReference type="EMBL" id="FWXN01000009">
    <property type="protein sequence ID" value="SMC77857.1"/>
    <property type="molecule type" value="Genomic_DNA"/>
</dbReference>
<dbReference type="EMBL" id="CP062789">
    <property type="protein sequence ID" value="QOK21523.1"/>
    <property type="molecule type" value="Genomic_DNA"/>
</dbReference>
<comment type="similarity">
    <text evidence="1 6">Belongs to the NusB family.</text>
</comment>
<evidence type="ECO:0000313" key="10">
    <source>
        <dbReference type="EMBL" id="SMC77857.1"/>
    </source>
</evidence>
<dbReference type="RefSeq" id="WP_072624766.1">
    <property type="nucleotide sequence ID" value="NZ_CBDRLL010000012.1"/>
</dbReference>